<proteinExistence type="predicted"/>
<feature type="non-terminal residue" evidence="2">
    <location>
        <position position="1"/>
    </location>
</feature>
<feature type="compositionally biased region" description="Low complexity" evidence="1">
    <location>
        <begin position="499"/>
        <end position="511"/>
    </location>
</feature>
<feature type="compositionally biased region" description="Basic residues" evidence="1">
    <location>
        <begin position="432"/>
        <end position="442"/>
    </location>
</feature>
<gene>
    <name evidence="2" type="ORF">AVDCRST_MAG52-141</name>
</gene>
<feature type="compositionally biased region" description="Basic residues" evidence="1">
    <location>
        <begin position="247"/>
        <end position="263"/>
    </location>
</feature>
<feature type="compositionally biased region" description="Basic residues" evidence="1">
    <location>
        <begin position="317"/>
        <end position="328"/>
    </location>
</feature>
<dbReference type="GO" id="GO:0004066">
    <property type="term" value="F:asparagine synthase (glutamine-hydrolyzing) activity"/>
    <property type="evidence" value="ECO:0007669"/>
    <property type="project" value="UniProtKB-EC"/>
</dbReference>
<feature type="compositionally biased region" description="Basic and acidic residues" evidence="1">
    <location>
        <begin position="571"/>
        <end position="582"/>
    </location>
</feature>
<evidence type="ECO:0000313" key="2">
    <source>
        <dbReference type="EMBL" id="CAA9214601.1"/>
    </source>
</evidence>
<protein>
    <submittedName>
        <fullName evidence="2">Asparagine synthetase [glutamine-hydrolyzing] AsnB</fullName>
        <ecNumber evidence="2">6.3.5.4</ecNumber>
    </submittedName>
</protein>
<feature type="compositionally biased region" description="Basic residues" evidence="1">
    <location>
        <begin position="367"/>
        <end position="379"/>
    </location>
</feature>
<feature type="region of interest" description="Disordered" evidence="1">
    <location>
        <begin position="308"/>
        <end position="601"/>
    </location>
</feature>
<dbReference type="EC" id="6.3.5.4" evidence="2"/>
<feature type="non-terminal residue" evidence="2">
    <location>
        <position position="643"/>
    </location>
</feature>
<organism evidence="2">
    <name type="scientific">uncultured Blastococcus sp</name>
    <dbReference type="NCBI Taxonomy" id="217144"/>
    <lineage>
        <taxon>Bacteria</taxon>
        <taxon>Bacillati</taxon>
        <taxon>Actinomycetota</taxon>
        <taxon>Actinomycetes</taxon>
        <taxon>Geodermatophilales</taxon>
        <taxon>Geodermatophilaceae</taxon>
        <taxon>Blastococcus</taxon>
        <taxon>environmental samples</taxon>
    </lineage>
</organism>
<feature type="region of interest" description="Disordered" evidence="1">
    <location>
        <begin position="10"/>
        <end position="263"/>
    </location>
</feature>
<feature type="compositionally biased region" description="Basic residues" evidence="1">
    <location>
        <begin position="211"/>
        <end position="221"/>
    </location>
</feature>
<feature type="compositionally biased region" description="Basic residues" evidence="1">
    <location>
        <begin position="10"/>
        <end position="20"/>
    </location>
</feature>
<feature type="compositionally biased region" description="Low complexity" evidence="1">
    <location>
        <begin position="534"/>
        <end position="570"/>
    </location>
</feature>
<keyword evidence="2" id="KW-0436">Ligase</keyword>
<feature type="compositionally biased region" description="Basic residues" evidence="1">
    <location>
        <begin position="172"/>
        <end position="182"/>
    </location>
</feature>
<feature type="compositionally biased region" description="Basic and acidic residues" evidence="1">
    <location>
        <begin position="59"/>
        <end position="81"/>
    </location>
</feature>
<name>A0A6J4H8M9_9ACTN</name>
<feature type="compositionally biased region" description="Basic residues" evidence="1">
    <location>
        <begin position="90"/>
        <end position="106"/>
    </location>
</feature>
<sequence length="643" mass="71182">VWPARLLLHRRRPGRRHHRERGAPGPALHAAPRPRRERGLVGRPGGVRLQPAVLHRHREQPPADALRRRPVPDRLQRRDLQLPRAARGAGRGRRHVRHRGRHRGDRRRVPPVGRGRAAEAARDVRLHHLGHRDRDRLRRPRSVRHQAAVHRAARRRRHRLQLGEEGAPAAARRQRGRRRGGRRVAAALPDAAVRPRAGDPAHRHPPDRERHQLHRGRRRARHEALLPPDLPDPAGGEGRAAGPLRPDRRRPRRLGAHAHAGRRHRGLVPLRRHRLHGDRGAGQALQPEAADLHHGVRAAGLLRDRRRGRVRRGDRCRAHHQGRHAGGVRRRDPAGRLVPRRPGRRPGPGAAVLHRPRGPQAREGRALRRGRRRAVRRLQHLPGAALPRRVREAATRTPAGAGHALDPAARRHARQGPAAPRVDPAGAALLRQRPHLPRRRARLPGAPRPRPLARGRHRRAVPAHPCRRLRRHHRHAVRRPVHLAARRHPGQGRQDDDGQLAGAPGALPRPGGLQGRGHPAGRPAGDQGDDEVRAAASAGADRPAARAQPPQAGLPRPDPALARRAAARLGAADHRGQPDRRVAGPQAGAGHADRAPGEPAQRLARGLLPQAVDAAGLHGLARRLRRGAHQARHPRDRLPGPPL</sequence>
<reference evidence="2" key="1">
    <citation type="submission" date="2020-02" db="EMBL/GenBank/DDBJ databases">
        <authorList>
            <person name="Meier V. D."/>
        </authorList>
    </citation>
    <scope>NUCLEOTIDE SEQUENCE</scope>
    <source>
        <strain evidence="2">AVDCRST_MAG52</strain>
    </source>
</reference>
<evidence type="ECO:0000256" key="1">
    <source>
        <dbReference type="SAM" id="MobiDB-lite"/>
    </source>
</evidence>
<dbReference type="EMBL" id="CADCTN010000012">
    <property type="protein sequence ID" value="CAA9214601.1"/>
    <property type="molecule type" value="Genomic_DNA"/>
</dbReference>
<feature type="region of interest" description="Disordered" evidence="1">
    <location>
        <begin position="619"/>
        <end position="643"/>
    </location>
</feature>
<feature type="compositionally biased region" description="Basic and acidic residues" evidence="1">
    <location>
        <begin position="116"/>
        <end position="136"/>
    </location>
</feature>
<feature type="compositionally biased region" description="Basic residues" evidence="1">
    <location>
        <begin position="451"/>
        <end position="490"/>
    </location>
</feature>
<dbReference type="AlphaFoldDB" id="A0A6J4H8M9"/>
<accession>A0A6J4H8M9</accession>
<feature type="compositionally biased region" description="Basic residues" evidence="1">
    <location>
        <begin position="137"/>
        <end position="160"/>
    </location>
</feature>
<feature type="compositionally biased region" description="Basic and acidic residues" evidence="1">
    <location>
        <begin position="196"/>
        <end position="210"/>
    </location>
</feature>
<feature type="compositionally biased region" description="Basic residues" evidence="1">
    <location>
        <begin position="620"/>
        <end position="635"/>
    </location>
</feature>